<dbReference type="AlphaFoldDB" id="A0A9N9JWL9"/>
<protein>
    <submittedName>
        <fullName evidence="1">5973_t:CDS:1</fullName>
    </submittedName>
</protein>
<proteinExistence type="predicted"/>
<name>A0A9N9JWL9_9GLOM</name>
<gene>
    <name evidence="1" type="ORF">DERYTH_LOCUS23121</name>
</gene>
<dbReference type="Proteomes" id="UP000789405">
    <property type="component" value="Unassembled WGS sequence"/>
</dbReference>
<sequence length="80" mass="9553">NSKLGTIHEIFSWHEWAWPDEEEEVRYILARSLPELGPWEKYTLEQIIKIAKDYIFKRPEPLLSEHTTPPKSWTMPAPHI</sequence>
<comment type="caution">
    <text evidence="1">The sequence shown here is derived from an EMBL/GenBank/DDBJ whole genome shotgun (WGS) entry which is preliminary data.</text>
</comment>
<evidence type="ECO:0000313" key="1">
    <source>
        <dbReference type="EMBL" id="CAG8799726.1"/>
    </source>
</evidence>
<reference evidence="1" key="1">
    <citation type="submission" date="2021-06" db="EMBL/GenBank/DDBJ databases">
        <authorList>
            <person name="Kallberg Y."/>
            <person name="Tangrot J."/>
            <person name="Rosling A."/>
        </authorList>
    </citation>
    <scope>NUCLEOTIDE SEQUENCE</scope>
    <source>
        <strain evidence="1">MA453B</strain>
    </source>
</reference>
<accession>A0A9N9JWL9</accession>
<dbReference type="OrthoDB" id="2378703at2759"/>
<feature type="non-terminal residue" evidence="1">
    <location>
        <position position="1"/>
    </location>
</feature>
<evidence type="ECO:0000313" key="2">
    <source>
        <dbReference type="Proteomes" id="UP000789405"/>
    </source>
</evidence>
<organism evidence="1 2">
    <name type="scientific">Dentiscutata erythropus</name>
    <dbReference type="NCBI Taxonomy" id="1348616"/>
    <lineage>
        <taxon>Eukaryota</taxon>
        <taxon>Fungi</taxon>
        <taxon>Fungi incertae sedis</taxon>
        <taxon>Mucoromycota</taxon>
        <taxon>Glomeromycotina</taxon>
        <taxon>Glomeromycetes</taxon>
        <taxon>Diversisporales</taxon>
        <taxon>Gigasporaceae</taxon>
        <taxon>Dentiscutata</taxon>
    </lineage>
</organism>
<dbReference type="EMBL" id="CAJVPY010034161">
    <property type="protein sequence ID" value="CAG8799726.1"/>
    <property type="molecule type" value="Genomic_DNA"/>
</dbReference>
<keyword evidence="2" id="KW-1185">Reference proteome</keyword>